<accession>A0A6J4SZ75</accession>
<name>A0A6J4SZ75_9ACTN</name>
<proteinExistence type="predicted"/>
<organism evidence="1">
    <name type="scientific">uncultured Solirubrobacteraceae bacterium</name>
    <dbReference type="NCBI Taxonomy" id="1162706"/>
    <lineage>
        <taxon>Bacteria</taxon>
        <taxon>Bacillati</taxon>
        <taxon>Actinomycetota</taxon>
        <taxon>Thermoleophilia</taxon>
        <taxon>Solirubrobacterales</taxon>
        <taxon>Solirubrobacteraceae</taxon>
        <taxon>environmental samples</taxon>
    </lineage>
</organism>
<protein>
    <submittedName>
        <fullName evidence="1">Periplasmic chaperone and peptidyl-prolyl cis-trans isomerase of outer membrane proteins SurA</fullName>
        <ecNumber evidence="1">5.2.1.8</ecNumber>
    </submittedName>
</protein>
<dbReference type="EC" id="5.2.1.8" evidence="1"/>
<feature type="non-terminal residue" evidence="1">
    <location>
        <position position="65"/>
    </location>
</feature>
<gene>
    <name evidence="1" type="ORF">AVDCRST_MAG69-2351</name>
</gene>
<dbReference type="EMBL" id="CADCVP010000255">
    <property type="protein sequence ID" value="CAA9508992.1"/>
    <property type="molecule type" value="Genomic_DNA"/>
</dbReference>
<dbReference type="AlphaFoldDB" id="A0A6J4SZ75"/>
<reference evidence="1" key="1">
    <citation type="submission" date="2020-02" db="EMBL/GenBank/DDBJ databases">
        <authorList>
            <person name="Meier V. D."/>
        </authorList>
    </citation>
    <scope>NUCLEOTIDE SEQUENCE</scope>
    <source>
        <strain evidence="1">AVDCRST_MAG69</strain>
    </source>
</reference>
<dbReference type="GO" id="GO:0003755">
    <property type="term" value="F:peptidyl-prolyl cis-trans isomerase activity"/>
    <property type="evidence" value="ECO:0007669"/>
    <property type="project" value="UniProtKB-EC"/>
</dbReference>
<dbReference type="Pfam" id="PF13624">
    <property type="entry name" value="SurA_N_3"/>
    <property type="match status" value="1"/>
</dbReference>
<keyword evidence="1" id="KW-0413">Isomerase</keyword>
<sequence length="65" mass="7083">MLQSMRSAAKYIWVFLIVAFIGGFLLAETSGLLNQGAVTSTTAIAEVNGDEILATDYFRAVQLRE</sequence>
<evidence type="ECO:0000313" key="1">
    <source>
        <dbReference type="EMBL" id="CAA9508992.1"/>
    </source>
</evidence>